<dbReference type="EMBL" id="JHDU01000036">
    <property type="protein sequence ID" value="KDR60945.1"/>
    <property type="molecule type" value="Genomic_DNA"/>
</dbReference>
<name>A0ABR4S669_9ACTN</name>
<accession>A0ABR4S669</accession>
<evidence type="ECO:0000313" key="2">
    <source>
        <dbReference type="Proteomes" id="UP000027443"/>
    </source>
</evidence>
<evidence type="ECO:0000313" key="1">
    <source>
        <dbReference type="EMBL" id="KDR60945.1"/>
    </source>
</evidence>
<proteinExistence type="predicted"/>
<sequence>MSHPLVTAAAEQLAAAEGRRTADREVTLRTWGPRSVTAASRHARRLLGPAAVALQWGITGLLSFEENHLQAVAALGTVSGRRLELHYSGLRGAEDISLRVSCESCAGQSIHEVMSLEQLGLLLSEAFATSSDAPKDGGPA</sequence>
<comment type="caution">
    <text evidence="1">The sequence shown here is derived from an EMBL/GenBank/DDBJ whole genome shotgun (WGS) entry which is preliminary data.</text>
</comment>
<gene>
    <name evidence="1" type="ORF">DC60_02885</name>
</gene>
<dbReference type="RefSeq" id="WP_049978519.1">
    <property type="nucleotide sequence ID" value="NZ_JHDU01000036.1"/>
</dbReference>
<organism evidence="1 2">
    <name type="scientific">Streptomyces wadayamensis</name>
    <dbReference type="NCBI Taxonomy" id="141454"/>
    <lineage>
        <taxon>Bacteria</taxon>
        <taxon>Bacillati</taxon>
        <taxon>Actinomycetota</taxon>
        <taxon>Actinomycetes</taxon>
        <taxon>Kitasatosporales</taxon>
        <taxon>Streptomycetaceae</taxon>
        <taxon>Streptomyces</taxon>
    </lineage>
</organism>
<keyword evidence="2" id="KW-1185">Reference proteome</keyword>
<dbReference type="Proteomes" id="UP000027443">
    <property type="component" value="Unassembled WGS sequence"/>
</dbReference>
<dbReference type="Pfam" id="PF19695">
    <property type="entry name" value="DUF6195"/>
    <property type="match status" value="1"/>
</dbReference>
<protein>
    <submittedName>
        <fullName evidence="1">Uncharacterized protein</fullName>
    </submittedName>
</protein>
<reference evidence="1 2" key="1">
    <citation type="submission" date="2014-03" db="EMBL/GenBank/DDBJ databases">
        <title>Genome Sequence of Streptomyces wadayamensis A23 strain, an endophytic actinobacteria from Citrus reticulata.</title>
        <authorList>
            <person name="de Oliveira L.G."/>
            <person name="Tormet G.D."/>
            <person name="Marcon J."/>
            <person name="Samborsky M."/>
            <person name="Araujo W.L."/>
            <person name="de Azevedo J.L."/>
        </authorList>
    </citation>
    <scope>NUCLEOTIDE SEQUENCE [LARGE SCALE GENOMIC DNA]</scope>
    <source>
        <strain evidence="1 2">A23</strain>
    </source>
</reference>
<dbReference type="InterPro" id="IPR045675">
    <property type="entry name" value="DUF6195"/>
</dbReference>